<evidence type="ECO:0000259" key="7">
    <source>
        <dbReference type="SMART" id="SM00415"/>
    </source>
</evidence>
<dbReference type="GO" id="GO:0005634">
    <property type="term" value="C:nucleus"/>
    <property type="evidence" value="ECO:0007669"/>
    <property type="project" value="UniProtKB-SubCell"/>
</dbReference>
<dbReference type="GO" id="GO:0043565">
    <property type="term" value="F:sequence-specific DNA binding"/>
    <property type="evidence" value="ECO:0007669"/>
    <property type="project" value="InterPro"/>
</dbReference>
<accession>A0A4S8LB91</accession>
<comment type="subcellular location">
    <subcellularLocation>
        <location evidence="1">Nucleus</location>
    </subcellularLocation>
</comment>
<evidence type="ECO:0000313" key="9">
    <source>
        <dbReference type="Proteomes" id="UP000297245"/>
    </source>
</evidence>
<proteinExistence type="inferred from homology"/>
<evidence type="ECO:0000256" key="1">
    <source>
        <dbReference type="ARBA" id="ARBA00004123"/>
    </source>
</evidence>
<dbReference type="OrthoDB" id="60033at2759"/>
<keyword evidence="3" id="KW-0539">Nucleus</keyword>
<keyword evidence="5" id="KW-0175">Coiled coil</keyword>
<dbReference type="PANTHER" id="PTHR10015:SF361">
    <property type="entry name" value="TRANSCRIPTION FACTOR SKN7"/>
    <property type="match status" value="1"/>
</dbReference>
<feature type="coiled-coil region" evidence="5">
    <location>
        <begin position="137"/>
        <end position="171"/>
    </location>
</feature>
<dbReference type="InterPro" id="IPR000232">
    <property type="entry name" value="HSF_DNA-bd"/>
</dbReference>
<evidence type="ECO:0000256" key="6">
    <source>
        <dbReference type="SAM" id="MobiDB-lite"/>
    </source>
</evidence>
<dbReference type="Pfam" id="PF00447">
    <property type="entry name" value="HSF_DNA-bind"/>
    <property type="match status" value="1"/>
</dbReference>
<gene>
    <name evidence="8" type="ORF">K435DRAFT_822383</name>
</gene>
<protein>
    <submittedName>
        <fullName evidence="8">Winged helix DNA-binding domain-containing protein</fullName>
    </submittedName>
</protein>
<feature type="region of interest" description="Disordered" evidence="6">
    <location>
        <begin position="207"/>
        <end position="226"/>
    </location>
</feature>
<dbReference type="SMART" id="SM00415">
    <property type="entry name" value="HSF"/>
    <property type="match status" value="1"/>
</dbReference>
<feature type="domain" description="HSF-type DNA-binding" evidence="7">
    <location>
        <begin position="3"/>
        <end position="99"/>
    </location>
</feature>
<dbReference type="SUPFAM" id="SSF46785">
    <property type="entry name" value="Winged helix' DNA-binding domain"/>
    <property type="match status" value="1"/>
</dbReference>
<evidence type="ECO:0000256" key="4">
    <source>
        <dbReference type="RuleBase" id="RU004020"/>
    </source>
</evidence>
<keyword evidence="9" id="KW-1185">Reference proteome</keyword>
<dbReference type="PANTHER" id="PTHR10015">
    <property type="entry name" value="HEAT SHOCK TRANSCRIPTION FACTOR"/>
    <property type="match status" value="1"/>
</dbReference>
<name>A0A4S8LB91_DENBC</name>
<dbReference type="EMBL" id="ML179540">
    <property type="protein sequence ID" value="THU85568.1"/>
    <property type="molecule type" value="Genomic_DNA"/>
</dbReference>
<organism evidence="8 9">
    <name type="scientific">Dendrothele bispora (strain CBS 962.96)</name>
    <dbReference type="NCBI Taxonomy" id="1314807"/>
    <lineage>
        <taxon>Eukaryota</taxon>
        <taxon>Fungi</taxon>
        <taxon>Dikarya</taxon>
        <taxon>Basidiomycota</taxon>
        <taxon>Agaricomycotina</taxon>
        <taxon>Agaricomycetes</taxon>
        <taxon>Agaricomycetidae</taxon>
        <taxon>Agaricales</taxon>
        <taxon>Agaricales incertae sedis</taxon>
        <taxon>Dendrothele</taxon>
    </lineage>
</organism>
<reference evidence="8 9" key="1">
    <citation type="journal article" date="2019" name="Nat. Ecol. Evol.">
        <title>Megaphylogeny resolves global patterns of mushroom evolution.</title>
        <authorList>
            <person name="Varga T."/>
            <person name="Krizsan K."/>
            <person name="Foldi C."/>
            <person name="Dima B."/>
            <person name="Sanchez-Garcia M."/>
            <person name="Sanchez-Ramirez S."/>
            <person name="Szollosi G.J."/>
            <person name="Szarkandi J.G."/>
            <person name="Papp V."/>
            <person name="Albert L."/>
            <person name="Andreopoulos W."/>
            <person name="Angelini C."/>
            <person name="Antonin V."/>
            <person name="Barry K.W."/>
            <person name="Bougher N.L."/>
            <person name="Buchanan P."/>
            <person name="Buyck B."/>
            <person name="Bense V."/>
            <person name="Catcheside P."/>
            <person name="Chovatia M."/>
            <person name="Cooper J."/>
            <person name="Damon W."/>
            <person name="Desjardin D."/>
            <person name="Finy P."/>
            <person name="Geml J."/>
            <person name="Haridas S."/>
            <person name="Hughes K."/>
            <person name="Justo A."/>
            <person name="Karasinski D."/>
            <person name="Kautmanova I."/>
            <person name="Kiss B."/>
            <person name="Kocsube S."/>
            <person name="Kotiranta H."/>
            <person name="LaButti K.M."/>
            <person name="Lechner B.E."/>
            <person name="Liimatainen K."/>
            <person name="Lipzen A."/>
            <person name="Lukacs Z."/>
            <person name="Mihaltcheva S."/>
            <person name="Morgado L.N."/>
            <person name="Niskanen T."/>
            <person name="Noordeloos M.E."/>
            <person name="Ohm R.A."/>
            <person name="Ortiz-Santana B."/>
            <person name="Ovrebo C."/>
            <person name="Racz N."/>
            <person name="Riley R."/>
            <person name="Savchenko A."/>
            <person name="Shiryaev A."/>
            <person name="Soop K."/>
            <person name="Spirin V."/>
            <person name="Szebenyi C."/>
            <person name="Tomsovsky M."/>
            <person name="Tulloss R.E."/>
            <person name="Uehling J."/>
            <person name="Grigoriev I.V."/>
            <person name="Vagvolgyi C."/>
            <person name="Papp T."/>
            <person name="Martin F.M."/>
            <person name="Miettinen O."/>
            <person name="Hibbett D.S."/>
            <person name="Nagy L.G."/>
        </authorList>
    </citation>
    <scope>NUCLEOTIDE SEQUENCE [LARGE SCALE GENOMIC DNA]</scope>
    <source>
        <strain evidence="8 9">CBS 962.96</strain>
    </source>
</reference>
<dbReference type="InterPro" id="IPR036390">
    <property type="entry name" value="WH_DNA-bd_sf"/>
</dbReference>
<sequence length="226" mass="24865">MPSTSDFVKKLYKMLEDQSFQRVIPWVPQGDCFVVKVHSILPHMFKPSNCAIFVRQLNKYDFHKVENTDDNTFGERSWTFCHPNFHADRREALENIKCKGGLQGGLQGGAGTRGMGPGMGIGPTDPSTYIQHLQPQITQLTATQEELSSHMRNLERNVGTLEHGLGGLERNYHEVLIEMIGFQRNMSQQDFVMQGLIEWVLRGGPNGGGGGSSGSGNAGNGGSDGE</sequence>
<dbReference type="Proteomes" id="UP000297245">
    <property type="component" value="Unassembled WGS sequence"/>
</dbReference>
<keyword evidence="2 8" id="KW-0238">DNA-binding</keyword>
<comment type="similarity">
    <text evidence="4">Belongs to the HSF family.</text>
</comment>
<dbReference type="AlphaFoldDB" id="A0A4S8LB91"/>
<evidence type="ECO:0000256" key="2">
    <source>
        <dbReference type="ARBA" id="ARBA00023125"/>
    </source>
</evidence>
<evidence type="ECO:0000256" key="5">
    <source>
        <dbReference type="SAM" id="Coils"/>
    </source>
</evidence>
<evidence type="ECO:0000256" key="3">
    <source>
        <dbReference type="ARBA" id="ARBA00023242"/>
    </source>
</evidence>
<dbReference type="InterPro" id="IPR036388">
    <property type="entry name" value="WH-like_DNA-bd_sf"/>
</dbReference>
<dbReference type="Gene3D" id="1.10.10.10">
    <property type="entry name" value="Winged helix-like DNA-binding domain superfamily/Winged helix DNA-binding domain"/>
    <property type="match status" value="1"/>
</dbReference>
<dbReference type="GO" id="GO:0003700">
    <property type="term" value="F:DNA-binding transcription factor activity"/>
    <property type="evidence" value="ECO:0007669"/>
    <property type="project" value="InterPro"/>
</dbReference>
<evidence type="ECO:0000313" key="8">
    <source>
        <dbReference type="EMBL" id="THU85568.1"/>
    </source>
</evidence>